<organism evidence="4 5">
    <name type="scientific">Prorocentrum cordatum</name>
    <dbReference type="NCBI Taxonomy" id="2364126"/>
    <lineage>
        <taxon>Eukaryota</taxon>
        <taxon>Sar</taxon>
        <taxon>Alveolata</taxon>
        <taxon>Dinophyceae</taxon>
        <taxon>Prorocentrales</taxon>
        <taxon>Prorocentraceae</taxon>
        <taxon>Prorocentrum</taxon>
    </lineage>
</organism>
<feature type="domain" description="CCHC-type" evidence="3">
    <location>
        <begin position="560"/>
        <end position="573"/>
    </location>
</feature>
<evidence type="ECO:0000313" key="5">
    <source>
        <dbReference type="Proteomes" id="UP001189429"/>
    </source>
</evidence>
<evidence type="ECO:0000256" key="1">
    <source>
        <dbReference type="PROSITE-ProRule" id="PRU00047"/>
    </source>
</evidence>
<dbReference type="Pfam" id="PF07727">
    <property type="entry name" value="RVT_2"/>
    <property type="match status" value="1"/>
</dbReference>
<evidence type="ECO:0000259" key="3">
    <source>
        <dbReference type="PROSITE" id="PS50158"/>
    </source>
</evidence>
<gene>
    <name evidence="4" type="ORF">PCOR1329_LOCUS48956</name>
</gene>
<reference evidence="4" key="1">
    <citation type="submission" date="2023-10" db="EMBL/GenBank/DDBJ databases">
        <authorList>
            <person name="Chen Y."/>
            <person name="Shah S."/>
            <person name="Dougan E. K."/>
            <person name="Thang M."/>
            <person name="Chan C."/>
        </authorList>
    </citation>
    <scope>NUCLEOTIDE SEQUENCE [LARGE SCALE GENOMIC DNA]</scope>
</reference>
<keyword evidence="2" id="KW-0175">Coiled coil</keyword>
<dbReference type="EMBL" id="CAUYUJ010015922">
    <property type="protein sequence ID" value="CAK0859651.1"/>
    <property type="molecule type" value="Genomic_DNA"/>
</dbReference>
<dbReference type="InterPro" id="IPR013103">
    <property type="entry name" value="RVT_2"/>
</dbReference>
<dbReference type="PANTHER" id="PTHR11439:SF467">
    <property type="entry name" value="INTEGRASE CATALYTIC DOMAIN-CONTAINING PROTEIN"/>
    <property type="match status" value="1"/>
</dbReference>
<feature type="coiled-coil region" evidence="2">
    <location>
        <begin position="280"/>
        <end position="314"/>
    </location>
</feature>
<dbReference type="Proteomes" id="UP001189429">
    <property type="component" value="Unassembled WGS sequence"/>
</dbReference>
<sequence length="1723" mass="191472">MGDKTTAYVYRAKLPASQPVAQAPAQQRANDANRALKQLDTKLQKLVDQYEKTQEAFESQATQIKEVLRQVAQHEEDYRVAIEDIHSQVHPAASEPNQNKISLEALMEGQVQLHLDPTEMFGLTEFVDLSAEDKEEAARRVKMLQDSLQEATATILSTSWPGPRAGGTSDPEYIAVKLDYQVRIAEEALSLLDTVYDEWNDLAWSEVCRAADMPIVSGLPAGSDFQWKCAATAAARWAAHLGFGWLRVAPRRAVARHGRRLRVDPRLPVSRPGTAARKNLRQLRQDNAQLADTVRVQQQTLEVVERLIRALDEQTRTFAARSRPSLVDSKGVGRPAAFNNDEARFPEWAKKTDDYLLGVEPALEQALEWALDQGEEIAAQRVLESFGPGSDHVIDGVVGLNLQVKTVLSNLTEGEGWTIVQNADKNGLEAWGRLHRRFDSLTGGRRRSLLRAILAPTRVKMDELGSALQTWGEMVSRYNKKSLKLGEPAIADDFLCSALEALVPDDLEKHLQLNASRLKKYSDMRQEVMTYYETRTGKLVKVTLRDRMPQHGQQKFEGYCDNCGKYGHKKKGCWAPPQTDGGYVIPKDGRIGKMLQKELGRLVRRFGDDSLLPVYRERGVYNFYMKEDPETADPVVCSDYGYLADDGSEDTALPMLVIRDRRAKGYAATAVPQKGVHPCPVKFFAGYLKELGWKIGEQRRARQEDPETADPVVCSDYGYLADDGSEDTALPMLVIRGRRAKGYAATAVPQKVVHPCPVKFFAGYLKELGWKRYVSRSDGERSLVALKQAVADQMQAVETVMQESPVGDHAANGEAENAVKEVKRIVRAQKETLKERCSGSGWLRSGCVVSVWRPGSSDRGQCCVCGGARRRGCGGLRAGGDRSIVSACRRNEVDLSAEELEDITHLGLQLGAVDVREECPPPCHVALSCHLGLRPGVSADMQAERPNGGHWDFRKEEDRKEWYDTLEREDPYILIGSPPSTALAELQGASRLRRDPEKALQEQDLAKRHLEVACGSYRRQVARGRYFVREHPREDSSWDSTVVQELLGQNAVERARGAMCKWGAKPGAQDQPPSGVPGFIRGRTGFMANLPELALELKKGCPGDAGPEQHQHVMLTGGVARKAQAHPPMLARCVLRAVKESMKKDGSLSGLAAATAGPLPTEPDAYEQGRSLLEESERYWDDVDGGWLDPAMARKARGEEVGWLRRQEVYEKRTLKECLEVTGAKPIRLMWLDTNKGDNERPNYRSRIVVREKRGQGEEGRKLPAALLFSAMPPLEAVKMLGGLMVQNRSSERGKPLGMRFLDISRAHFYGLAERTVYVELPEEEQDGVHCALLKKSMYGTQDASAIWQRDYTAVLKQDGHEAGKANPALFYKKVDDCRSLVHGDDFCAMGDDDALDQIEHTLRKKCDLKVTGRFALGSGGEQEVVFLNRILRVTGSPGGERFEVEADPRHAEMIVRDMGLEKESAKTLDVPGLKKEEAEAEERLASPPLVGDDIRLYRSVTMRASYLAPDRADIGDAVKNLAKHMQSPKQVDMARLKRLARYLKGRPRVVQVLRRNKHIDRGSPLPILVMVDSDNAGDKISRRSTVGQVVFVGGQVVKHACNLLQVVGLSSGENEYYAISAGACAGLGIQGLLEDWQVPSKVKVVSDSSAARGFASRRGVGELKHVQTRYLWVQERIVMQHLELGKIGAAENRSDLLTKPLGRKEIDVHMKGINQECRSGRP</sequence>
<accession>A0ABN9UL80</accession>
<keyword evidence="5" id="KW-1185">Reference proteome</keyword>
<comment type="caution">
    <text evidence="4">The sequence shown here is derived from an EMBL/GenBank/DDBJ whole genome shotgun (WGS) entry which is preliminary data.</text>
</comment>
<dbReference type="PANTHER" id="PTHR11439">
    <property type="entry name" value="GAG-POL-RELATED RETROTRANSPOSON"/>
    <property type="match status" value="1"/>
</dbReference>
<dbReference type="InterPro" id="IPR001878">
    <property type="entry name" value="Znf_CCHC"/>
</dbReference>
<proteinExistence type="predicted"/>
<feature type="non-terminal residue" evidence="4">
    <location>
        <position position="1723"/>
    </location>
</feature>
<keyword evidence="1" id="KW-0479">Metal-binding</keyword>
<evidence type="ECO:0000256" key="2">
    <source>
        <dbReference type="SAM" id="Coils"/>
    </source>
</evidence>
<protein>
    <recommendedName>
        <fullName evidence="3">CCHC-type domain-containing protein</fullName>
    </recommendedName>
</protein>
<feature type="coiled-coil region" evidence="2">
    <location>
        <begin position="29"/>
        <end position="84"/>
    </location>
</feature>
<keyword evidence="1" id="KW-0863">Zinc-finger</keyword>
<keyword evidence="1" id="KW-0862">Zinc</keyword>
<dbReference type="CDD" id="cd09272">
    <property type="entry name" value="RNase_HI_RT_Ty1"/>
    <property type="match status" value="1"/>
</dbReference>
<name>A0ABN9UL80_9DINO</name>
<evidence type="ECO:0000313" key="4">
    <source>
        <dbReference type="EMBL" id="CAK0859651.1"/>
    </source>
</evidence>
<dbReference type="PROSITE" id="PS50158">
    <property type="entry name" value="ZF_CCHC"/>
    <property type="match status" value="1"/>
</dbReference>